<dbReference type="OrthoDB" id="9796760at2"/>
<dbReference type="AlphaFoldDB" id="A0A512C258"/>
<keyword evidence="2" id="KW-0808">Transferase</keyword>
<protein>
    <submittedName>
        <fullName evidence="2">Generic methyltransferase</fullName>
    </submittedName>
</protein>
<accession>A0A512C258</accession>
<dbReference type="Pfam" id="PF08241">
    <property type="entry name" value="Methyltransf_11"/>
    <property type="match status" value="1"/>
</dbReference>
<keyword evidence="3" id="KW-1185">Reference proteome</keyword>
<dbReference type="GO" id="GO:0032259">
    <property type="term" value="P:methylation"/>
    <property type="evidence" value="ECO:0007669"/>
    <property type="project" value="UniProtKB-KW"/>
</dbReference>
<dbReference type="Gene3D" id="3.40.50.150">
    <property type="entry name" value="Vaccinia Virus protein VP39"/>
    <property type="match status" value="1"/>
</dbReference>
<gene>
    <name evidence="2" type="ORF">MAE02_60000</name>
</gene>
<sequence>MAVSGSKRVLHVGCGAATLAKLPQGFQDGSWSEVRFDINPAVKPDIIGTITDMANVPSASTDAVYSSHNIEHVYAHEVVPALQEFRRVLKEEGFAVITCPDLQEVAARMADGRLFDPLYISPAGPISPIDIVYGHRASIARGEIYMAHRTGFSLQTLVKCCQDAQFTTLAGKRRKQKLDLWVIATKASRGEEEIKRMLETYTF</sequence>
<evidence type="ECO:0000313" key="3">
    <source>
        <dbReference type="Proteomes" id="UP000321085"/>
    </source>
</evidence>
<comment type="caution">
    <text evidence="2">The sequence shown here is derived from an EMBL/GenBank/DDBJ whole genome shotgun (WGS) entry which is preliminary data.</text>
</comment>
<dbReference type="SUPFAM" id="SSF53335">
    <property type="entry name" value="S-adenosyl-L-methionine-dependent methyltransferases"/>
    <property type="match status" value="1"/>
</dbReference>
<dbReference type="GO" id="GO:0008757">
    <property type="term" value="F:S-adenosylmethionine-dependent methyltransferase activity"/>
    <property type="evidence" value="ECO:0007669"/>
    <property type="project" value="InterPro"/>
</dbReference>
<dbReference type="InterPro" id="IPR029063">
    <property type="entry name" value="SAM-dependent_MTases_sf"/>
</dbReference>
<evidence type="ECO:0000259" key="1">
    <source>
        <dbReference type="Pfam" id="PF08241"/>
    </source>
</evidence>
<dbReference type="RefSeq" id="WP_114188954.1">
    <property type="nucleotide sequence ID" value="NZ_BJYU01000178.1"/>
</dbReference>
<dbReference type="EMBL" id="BJYU01000178">
    <property type="protein sequence ID" value="GEO18304.1"/>
    <property type="molecule type" value="Genomic_DNA"/>
</dbReference>
<dbReference type="Proteomes" id="UP000321085">
    <property type="component" value="Unassembled WGS sequence"/>
</dbReference>
<proteinExistence type="predicted"/>
<organism evidence="2 3">
    <name type="scientific">Microvirga aerophila</name>
    <dbReference type="NCBI Taxonomy" id="670291"/>
    <lineage>
        <taxon>Bacteria</taxon>
        <taxon>Pseudomonadati</taxon>
        <taxon>Pseudomonadota</taxon>
        <taxon>Alphaproteobacteria</taxon>
        <taxon>Hyphomicrobiales</taxon>
        <taxon>Methylobacteriaceae</taxon>
        <taxon>Microvirga</taxon>
    </lineage>
</organism>
<dbReference type="InterPro" id="IPR013216">
    <property type="entry name" value="Methyltransf_11"/>
</dbReference>
<evidence type="ECO:0000313" key="2">
    <source>
        <dbReference type="EMBL" id="GEO18304.1"/>
    </source>
</evidence>
<name>A0A512C258_9HYPH</name>
<reference evidence="2 3" key="1">
    <citation type="submission" date="2019-07" db="EMBL/GenBank/DDBJ databases">
        <title>Whole genome shotgun sequence of Microvirga aerophila NBRC 106136.</title>
        <authorList>
            <person name="Hosoyama A."/>
            <person name="Uohara A."/>
            <person name="Ohji S."/>
            <person name="Ichikawa N."/>
        </authorList>
    </citation>
    <scope>NUCLEOTIDE SEQUENCE [LARGE SCALE GENOMIC DNA]</scope>
    <source>
        <strain evidence="2 3">NBRC 106136</strain>
    </source>
</reference>
<feature type="domain" description="Methyltransferase type 11" evidence="1">
    <location>
        <begin position="10"/>
        <end position="97"/>
    </location>
</feature>
<keyword evidence="2" id="KW-0489">Methyltransferase</keyword>